<dbReference type="Proteomes" id="UP000198902">
    <property type="component" value="Unassembled WGS sequence"/>
</dbReference>
<sequence length="289" mass="32886">MGGAIHDIRSKLYELEWQEFERFVADLWTIDGWTTEVTGGNDEEGEDIRATKSIPFEMEVLIQTKAYREGNKVQKNQVEQYAPYRGAEFDHMVVVTSSSFTKPAIKRSQDNRTKIVDGESLAEYIQYLDAEELLDDYLKADDASQLNVSKYIVYDEHVRPLKDIRGIGQKKQTQLNDAGIYTVTELANRDPAQVASETQLTENSLKKWVREAAFQDGKYDIVKAHSPQEDIPVEVIDGIGERYAERLVDAGIHTVADLSIAKPEEVAERSDISENHLETWGKLARYHES</sequence>
<dbReference type="Gene3D" id="1.10.150.20">
    <property type="entry name" value="5' to 3' exonuclease, C-terminal subdomain"/>
    <property type="match status" value="2"/>
</dbReference>
<dbReference type="PANTHER" id="PTHR30015">
    <property type="entry name" value="MRR RESTRICTION SYSTEM PROTEIN"/>
    <property type="match status" value="1"/>
</dbReference>
<dbReference type="OrthoDB" id="141004at2157"/>
<accession>A0A0D6JLG2</accession>
<dbReference type="RefSeq" id="WP_089776787.1">
    <property type="nucleotide sequence ID" value="NZ_CABLRR010000001.1"/>
</dbReference>
<reference evidence="3" key="1">
    <citation type="submission" date="2015-03" db="EMBL/GenBank/DDBJ databases">
        <authorList>
            <person name="Urmite Genomes"/>
        </authorList>
    </citation>
    <scope>NUCLEOTIDE SEQUENCE [LARGE SCALE GENOMIC DNA]</scope>
    <source>
        <strain evidence="3">Arc-Hr</strain>
    </source>
</reference>
<dbReference type="InterPro" id="IPR011856">
    <property type="entry name" value="tRNA_endonuc-like_dom_sf"/>
</dbReference>
<dbReference type="InterPro" id="IPR010995">
    <property type="entry name" value="DNA_repair_Rad51/TF_NusA_a-hlx"/>
</dbReference>
<evidence type="ECO:0000313" key="3">
    <source>
        <dbReference type="Proteomes" id="UP000198902"/>
    </source>
</evidence>
<gene>
    <name evidence="2" type="primary">dinB_1</name>
    <name evidence="2" type="ORF">BN996_00200</name>
</gene>
<feature type="domain" description="Restriction endonuclease type IV Mrr" evidence="1">
    <location>
        <begin position="13"/>
        <end position="124"/>
    </location>
</feature>
<organism evidence="2 3">
    <name type="scientific">Haloferax massiliensis</name>
    <dbReference type="NCBI Taxonomy" id="1476858"/>
    <lineage>
        <taxon>Archaea</taxon>
        <taxon>Methanobacteriati</taxon>
        <taxon>Methanobacteriota</taxon>
        <taxon>Stenosarchaea group</taxon>
        <taxon>Halobacteria</taxon>
        <taxon>Halobacteriales</taxon>
        <taxon>Haloferacaceae</taxon>
        <taxon>Haloferax</taxon>
    </lineage>
</organism>
<dbReference type="GO" id="GO:0003677">
    <property type="term" value="F:DNA binding"/>
    <property type="evidence" value="ECO:0007669"/>
    <property type="project" value="InterPro"/>
</dbReference>
<dbReference type="Gene3D" id="3.40.1350.10">
    <property type="match status" value="1"/>
</dbReference>
<dbReference type="Pfam" id="PF14520">
    <property type="entry name" value="HHH_5"/>
    <property type="match status" value="2"/>
</dbReference>
<dbReference type="GO" id="GO:0000166">
    <property type="term" value="F:nucleotide binding"/>
    <property type="evidence" value="ECO:0007669"/>
    <property type="project" value="InterPro"/>
</dbReference>
<proteinExistence type="predicted"/>
<dbReference type="AlphaFoldDB" id="A0A0D6JLG2"/>
<protein>
    <submittedName>
        <fullName evidence="2">DNA polymerase IV</fullName>
    </submittedName>
</protein>
<evidence type="ECO:0000259" key="1">
    <source>
        <dbReference type="Pfam" id="PF04471"/>
    </source>
</evidence>
<dbReference type="InterPro" id="IPR011335">
    <property type="entry name" value="Restrct_endonuc-II-like"/>
</dbReference>
<dbReference type="GO" id="GO:0009307">
    <property type="term" value="P:DNA restriction-modification system"/>
    <property type="evidence" value="ECO:0007669"/>
    <property type="project" value="InterPro"/>
</dbReference>
<dbReference type="SUPFAM" id="SSF47794">
    <property type="entry name" value="Rad51 N-terminal domain-like"/>
    <property type="match status" value="1"/>
</dbReference>
<evidence type="ECO:0000313" key="2">
    <source>
        <dbReference type="EMBL" id="CQR48752.1"/>
    </source>
</evidence>
<dbReference type="PANTHER" id="PTHR30015:SF6">
    <property type="entry name" value="SLL1429 PROTEIN"/>
    <property type="match status" value="1"/>
</dbReference>
<dbReference type="InterPro" id="IPR052906">
    <property type="entry name" value="Type_IV_Methyl-Rstrct_Enzyme"/>
</dbReference>
<dbReference type="SUPFAM" id="SSF52980">
    <property type="entry name" value="Restriction endonuclease-like"/>
    <property type="match status" value="1"/>
</dbReference>
<dbReference type="Pfam" id="PF04471">
    <property type="entry name" value="Mrr_cat"/>
    <property type="match status" value="1"/>
</dbReference>
<name>A0A0D6JLG2_9EURY</name>
<dbReference type="InterPro" id="IPR007560">
    <property type="entry name" value="Restrct_endonuc_IV_Mrr"/>
</dbReference>
<dbReference type="EMBL" id="CSTE01000001">
    <property type="protein sequence ID" value="CQR48752.1"/>
    <property type="molecule type" value="Genomic_DNA"/>
</dbReference>
<dbReference type="GO" id="GO:0015666">
    <property type="term" value="F:restriction endodeoxyribonuclease activity"/>
    <property type="evidence" value="ECO:0007669"/>
    <property type="project" value="TreeGrafter"/>
</dbReference>
<keyword evidence="3" id="KW-1185">Reference proteome</keyword>